<dbReference type="AlphaFoldDB" id="A0A140JZF4"/>
<dbReference type="InterPro" id="IPR012678">
    <property type="entry name" value="Ribosomal_uL23/eL15/eS24_sf"/>
</dbReference>
<dbReference type="InterPro" id="IPR013025">
    <property type="entry name" value="Ribosomal_uL23-like"/>
</dbReference>
<dbReference type="EMBL" id="AP014947">
    <property type="protein sequence ID" value="BAU62481.1"/>
    <property type="molecule type" value="Genomic_DNA"/>
</dbReference>
<evidence type="ECO:0000256" key="1">
    <source>
        <dbReference type="ARBA" id="ARBA00006700"/>
    </source>
</evidence>
<dbReference type="GO" id="GO:0005840">
    <property type="term" value="C:ribosome"/>
    <property type="evidence" value="ECO:0007669"/>
    <property type="project" value="UniProtKB-KW"/>
</dbReference>
<dbReference type="RefSeq" id="YP_009240347.1">
    <property type="nucleotide sequence ID" value="NC_029741.1"/>
</dbReference>
<reference evidence="4" key="1">
    <citation type="journal article" date="2016" name="J. Plant Res.">
        <title>Plastid genome sequences of Gymnochlora stellata, Lotharella vacuolata, and Partenskyella glossopodia reveal remarkable structural conservation among chlorarachniophyte species.</title>
        <authorList>
            <person name="Suzuki S."/>
            <person name="Hirakawa Y."/>
            <person name="Kofuji R."/>
            <person name="Sugita M."/>
            <person name="Ishida K."/>
        </authorList>
    </citation>
    <scope>NUCLEOTIDE SEQUENCE</scope>
    <source>
        <strain evidence="4">CCMP2053</strain>
    </source>
</reference>
<dbReference type="GO" id="GO:1990904">
    <property type="term" value="C:ribonucleoprotein complex"/>
    <property type="evidence" value="ECO:0007669"/>
    <property type="project" value="UniProtKB-KW"/>
</dbReference>
<dbReference type="GeneID" id="27109950"/>
<organism evidence="4">
    <name type="scientific">Gymnochlora stellata</name>
    <dbReference type="NCBI Taxonomy" id="67809"/>
    <lineage>
        <taxon>Eukaryota</taxon>
        <taxon>Sar</taxon>
        <taxon>Rhizaria</taxon>
        <taxon>Cercozoa</taxon>
        <taxon>Chlorarachniophyceae</taxon>
        <taxon>Gymnochlora</taxon>
    </lineage>
</organism>
<evidence type="ECO:0000256" key="3">
    <source>
        <dbReference type="ARBA" id="ARBA00023274"/>
    </source>
</evidence>
<dbReference type="Gene3D" id="3.30.70.330">
    <property type="match status" value="1"/>
</dbReference>
<protein>
    <submittedName>
        <fullName evidence="4">50S ribosomal protein L23</fullName>
    </submittedName>
</protein>
<dbReference type="PANTHER" id="PTHR11620">
    <property type="entry name" value="60S RIBOSOMAL PROTEIN L23A"/>
    <property type="match status" value="1"/>
</dbReference>
<dbReference type="GO" id="GO:0003735">
    <property type="term" value="F:structural constituent of ribosome"/>
    <property type="evidence" value="ECO:0007669"/>
    <property type="project" value="InterPro"/>
</dbReference>
<name>A0A140JZF4_GYMST</name>
<evidence type="ECO:0000313" key="4">
    <source>
        <dbReference type="EMBL" id="BAU62481.1"/>
    </source>
</evidence>
<dbReference type="HAMAP" id="MF_01369_B">
    <property type="entry name" value="Ribosomal_uL23_B"/>
    <property type="match status" value="1"/>
</dbReference>
<proteinExistence type="inferred from homology"/>
<comment type="similarity">
    <text evidence="1">Belongs to the universal ribosomal protein uL23 family.</text>
</comment>
<dbReference type="GO" id="GO:0006412">
    <property type="term" value="P:translation"/>
    <property type="evidence" value="ECO:0007669"/>
    <property type="project" value="InterPro"/>
</dbReference>
<dbReference type="SUPFAM" id="SSF54189">
    <property type="entry name" value="Ribosomal proteins S24e, L23 and L15e"/>
    <property type="match status" value="1"/>
</dbReference>
<accession>A0A140JZF4</accession>
<sequence length="83" mass="9789">MINLIKFQLLTEKSLLFLENNKYTFQVDSKLNKLQIKNIFETLFNIKVLKVNTCRCINKVSRSSKNYKKVIITIESDKVINFS</sequence>
<dbReference type="InterPro" id="IPR012677">
    <property type="entry name" value="Nucleotide-bd_a/b_plait_sf"/>
</dbReference>
<evidence type="ECO:0000256" key="2">
    <source>
        <dbReference type="ARBA" id="ARBA00022980"/>
    </source>
</evidence>
<keyword evidence="4" id="KW-0934">Plastid</keyword>
<geneLocation type="plastid" evidence="4"/>
<gene>
    <name evidence="4" type="primary">rpl23</name>
</gene>
<keyword evidence="2 4" id="KW-0689">Ribosomal protein</keyword>
<keyword evidence="3" id="KW-0687">Ribonucleoprotein</keyword>
<dbReference type="Pfam" id="PF00276">
    <property type="entry name" value="Ribosomal_L23"/>
    <property type="match status" value="1"/>
</dbReference>